<feature type="compositionally biased region" description="Polar residues" evidence="1">
    <location>
        <begin position="134"/>
        <end position="150"/>
    </location>
</feature>
<gene>
    <name evidence="2" type="ORF">Naga_102377g1</name>
</gene>
<proteinExistence type="predicted"/>
<dbReference type="EMBL" id="AZIL01000524">
    <property type="protein sequence ID" value="EWM27028.1"/>
    <property type="molecule type" value="Genomic_DNA"/>
</dbReference>
<organism evidence="2 3">
    <name type="scientific">Nannochloropsis gaditana</name>
    <dbReference type="NCBI Taxonomy" id="72520"/>
    <lineage>
        <taxon>Eukaryota</taxon>
        <taxon>Sar</taxon>
        <taxon>Stramenopiles</taxon>
        <taxon>Ochrophyta</taxon>
        <taxon>Eustigmatophyceae</taxon>
        <taxon>Eustigmatales</taxon>
        <taxon>Monodopsidaceae</taxon>
        <taxon>Nannochloropsis</taxon>
    </lineage>
</organism>
<evidence type="ECO:0000313" key="2">
    <source>
        <dbReference type="EMBL" id="EWM27028.1"/>
    </source>
</evidence>
<evidence type="ECO:0000313" key="3">
    <source>
        <dbReference type="Proteomes" id="UP000019335"/>
    </source>
</evidence>
<dbReference type="Proteomes" id="UP000019335">
    <property type="component" value="Chromosome 7"/>
</dbReference>
<reference evidence="2 3" key="1">
    <citation type="journal article" date="2014" name="Mol. Plant">
        <title>Chromosome Scale Genome Assembly and Transcriptome Profiling of Nannochloropsis gaditana in Nitrogen Depletion.</title>
        <authorList>
            <person name="Corteggiani Carpinelli E."/>
            <person name="Telatin A."/>
            <person name="Vitulo N."/>
            <person name="Forcato C."/>
            <person name="D'Angelo M."/>
            <person name="Schiavon R."/>
            <person name="Vezzi A."/>
            <person name="Giacometti G.M."/>
            <person name="Morosinotto T."/>
            <person name="Valle G."/>
        </authorList>
    </citation>
    <scope>NUCLEOTIDE SEQUENCE [LARGE SCALE GENOMIC DNA]</scope>
    <source>
        <strain evidence="2 3">B-31</strain>
    </source>
</reference>
<dbReference type="AlphaFoldDB" id="W7TU47"/>
<evidence type="ECO:0000256" key="1">
    <source>
        <dbReference type="SAM" id="MobiDB-lite"/>
    </source>
</evidence>
<name>W7TU47_9STRA</name>
<sequence length="185" mass="19148">MAISRMEIPADGAKHLPEASSTIASLFQTCASPSIATPPVSFPATLPASSSSLSPALASSRTCTFFQTAFLPSSPAQDAAKSLVCTLSDQISGPVNELFHTAHPHTLQYSATADPSSTLLSTPLPLAVPQQVPDTLTSKDQSPGRHQTSFALAGHPESMELSTTLTKLFDTARPATVLSSSGAAR</sequence>
<feature type="non-terminal residue" evidence="2">
    <location>
        <position position="185"/>
    </location>
</feature>
<feature type="region of interest" description="Disordered" evidence="1">
    <location>
        <begin position="134"/>
        <end position="156"/>
    </location>
</feature>
<protein>
    <submittedName>
        <fullName evidence="2">Uncharacterized protein</fullName>
    </submittedName>
</protein>
<keyword evidence="3" id="KW-1185">Reference proteome</keyword>
<comment type="caution">
    <text evidence="2">The sequence shown here is derived from an EMBL/GenBank/DDBJ whole genome shotgun (WGS) entry which is preliminary data.</text>
</comment>
<accession>W7TU47</accession>